<dbReference type="SUPFAM" id="SSF53300">
    <property type="entry name" value="vWA-like"/>
    <property type="match status" value="1"/>
</dbReference>
<dbReference type="PROSITE" id="PS50234">
    <property type="entry name" value="VWFA"/>
    <property type="match status" value="1"/>
</dbReference>
<reference evidence="7 8" key="1">
    <citation type="submission" date="2017-05" db="EMBL/GenBank/DDBJ databases">
        <authorList>
            <person name="Varghese N."/>
            <person name="Submissions S."/>
        </authorList>
    </citation>
    <scope>NUCLEOTIDE SEQUENCE [LARGE SCALE GENOMIC DNA]</scope>
    <source>
        <strain evidence="7 8">DSM 25457</strain>
    </source>
</reference>
<evidence type="ECO:0000259" key="6">
    <source>
        <dbReference type="PROSITE" id="PS50234"/>
    </source>
</evidence>
<dbReference type="CDD" id="cd00198">
    <property type="entry name" value="vWFA"/>
    <property type="match status" value="1"/>
</dbReference>
<organism evidence="7 8">
    <name type="scientific">Neorhodopirellula lusitana</name>
    <dbReference type="NCBI Taxonomy" id="445327"/>
    <lineage>
        <taxon>Bacteria</taxon>
        <taxon>Pseudomonadati</taxon>
        <taxon>Planctomycetota</taxon>
        <taxon>Planctomycetia</taxon>
        <taxon>Pirellulales</taxon>
        <taxon>Pirellulaceae</taxon>
        <taxon>Neorhodopirellula</taxon>
    </lineage>
</organism>
<proteinExistence type="predicted"/>
<comment type="caution">
    <text evidence="7">The sequence shown here is derived from an EMBL/GenBank/DDBJ whole genome shotgun (WGS) entry which is preliminary data.</text>
</comment>
<dbReference type="InterPro" id="IPR036465">
    <property type="entry name" value="vWFA_dom_sf"/>
</dbReference>
<name>A0ABY1QHM2_9BACT</name>
<feature type="transmembrane region" description="Helical" evidence="5">
    <location>
        <begin position="21"/>
        <end position="41"/>
    </location>
</feature>
<dbReference type="InterPro" id="IPR028087">
    <property type="entry name" value="Tad_N"/>
</dbReference>
<keyword evidence="8" id="KW-1185">Reference proteome</keyword>
<evidence type="ECO:0000256" key="2">
    <source>
        <dbReference type="ARBA" id="ARBA00022692"/>
    </source>
</evidence>
<accession>A0ABY1QHM2</accession>
<keyword evidence="2 5" id="KW-0812">Transmembrane</keyword>
<dbReference type="Proteomes" id="UP001158067">
    <property type="component" value="Unassembled WGS sequence"/>
</dbReference>
<sequence>MKKPTFPTAFGFAPRSTRQGAMLIMIAVMLFMFLITMAFSIDIAQMHLARTELRTASDAAANAAATELADTLDRASAIARGQEIAAANRVNGQPLLLAANDFDFGSSQRQANGKFQFTAGGVPLNGVRVDGRRISGSRSGSVPLFFGNVTGTHIFEPQVSATATFIERDITLVVDRSGSMSGQKYRDLSAAIGIFTALLNDTPVEELVGLASYNDTATEDAQLTSNLTEINDAMAGLRTGGFTSISRGMQAGRTIALRGRPPEFVDRTMIVMTDGQHNRGPEPRVVARQLVDDKVTIHTITFGAGADITRMREVADIGGGRHFHALTGEELQAVYREIALTLGTRLTD</sequence>
<keyword evidence="1" id="KW-1003">Cell membrane</keyword>
<dbReference type="Pfam" id="PF13400">
    <property type="entry name" value="Tad"/>
    <property type="match status" value="1"/>
</dbReference>
<dbReference type="InterPro" id="IPR002035">
    <property type="entry name" value="VWF_A"/>
</dbReference>
<evidence type="ECO:0000256" key="1">
    <source>
        <dbReference type="ARBA" id="ARBA00022475"/>
    </source>
</evidence>
<keyword evidence="3 5" id="KW-1133">Transmembrane helix</keyword>
<dbReference type="Pfam" id="PF00092">
    <property type="entry name" value="VWA"/>
    <property type="match status" value="1"/>
</dbReference>
<evidence type="ECO:0000256" key="5">
    <source>
        <dbReference type="SAM" id="Phobius"/>
    </source>
</evidence>
<keyword evidence="4 5" id="KW-0472">Membrane</keyword>
<evidence type="ECO:0000256" key="3">
    <source>
        <dbReference type="ARBA" id="ARBA00022989"/>
    </source>
</evidence>
<evidence type="ECO:0000313" key="8">
    <source>
        <dbReference type="Proteomes" id="UP001158067"/>
    </source>
</evidence>
<evidence type="ECO:0000256" key="4">
    <source>
        <dbReference type="ARBA" id="ARBA00023136"/>
    </source>
</evidence>
<dbReference type="RefSeq" id="WP_283434511.1">
    <property type="nucleotide sequence ID" value="NZ_FXUG01000014.1"/>
</dbReference>
<dbReference type="PANTHER" id="PTHR22550">
    <property type="entry name" value="SPORE GERMINATION PROTEIN"/>
    <property type="match status" value="1"/>
</dbReference>
<feature type="domain" description="VWFA" evidence="6">
    <location>
        <begin position="169"/>
        <end position="338"/>
    </location>
</feature>
<dbReference type="EMBL" id="FXUG01000014">
    <property type="protein sequence ID" value="SMP71818.1"/>
    <property type="molecule type" value="Genomic_DNA"/>
</dbReference>
<dbReference type="PANTHER" id="PTHR22550:SF5">
    <property type="entry name" value="LEUCINE ZIPPER PROTEIN 4"/>
    <property type="match status" value="1"/>
</dbReference>
<gene>
    <name evidence="7" type="ORF">SAMN06265222_114122</name>
</gene>
<protein>
    <submittedName>
        <fullName evidence="7">Flp pilus-assembly TadE/G-like</fullName>
    </submittedName>
</protein>
<dbReference type="SMART" id="SM00327">
    <property type="entry name" value="VWA"/>
    <property type="match status" value="1"/>
</dbReference>
<dbReference type="InterPro" id="IPR050768">
    <property type="entry name" value="UPF0353/GerABKA_families"/>
</dbReference>
<evidence type="ECO:0000313" key="7">
    <source>
        <dbReference type="EMBL" id="SMP71818.1"/>
    </source>
</evidence>
<dbReference type="Gene3D" id="3.40.50.410">
    <property type="entry name" value="von Willebrand factor, type A domain"/>
    <property type="match status" value="1"/>
</dbReference>